<comment type="caution">
    <text evidence="1">The sequence shown here is derived from an EMBL/GenBank/DDBJ whole genome shotgun (WGS) entry which is preliminary data.</text>
</comment>
<keyword evidence="2" id="KW-1185">Reference proteome</keyword>
<organism evidence="1 2">
    <name type="scientific">Parabacteroides segnis</name>
    <dbReference type="NCBI Taxonomy" id="2763058"/>
    <lineage>
        <taxon>Bacteria</taxon>
        <taxon>Pseudomonadati</taxon>
        <taxon>Bacteroidota</taxon>
        <taxon>Bacteroidia</taxon>
        <taxon>Bacteroidales</taxon>
        <taxon>Tannerellaceae</taxon>
        <taxon>Parabacteroides</taxon>
    </lineage>
</organism>
<reference evidence="1 2" key="1">
    <citation type="submission" date="2020-08" db="EMBL/GenBank/DDBJ databases">
        <title>Genome public.</title>
        <authorList>
            <person name="Liu C."/>
            <person name="Sun Q."/>
        </authorList>
    </citation>
    <scope>NUCLEOTIDE SEQUENCE [LARGE SCALE GENOMIC DNA]</scope>
    <source>
        <strain evidence="1 2">BX2</strain>
    </source>
</reference>
<name>A0ABR7E5J9_9BACT</name>
<gene>
    <name evidence="1" type="ORF">H8S77_19225</name>
</gene>
<proteinExistence type="predicted"/>
<accession>A0ABR7E5J9</accession>
<evidence type="ECO:0000313" key="2">
    <source>
        <dbReference type="Proteomes" id="UP000644010"/>
    </source>
</evidence>
<dbReference type="EMBL" id="JACOOI010000025">
    <property type="protein sequence ID" value="MBC5645015.1"/>
    <property type="molecule type" value="Genomic_DNA"/>
</dbReference>
<evidence type="ECO:0000313" key="1">
    <source>
        <dbReference type="EMBL" id="MBC5645015.1"/>
    </source>
</evidence>
<sequence>MQAELDTIKESIPEPYNDIQVKEDINHLKEEKADKADTYTKKEVDDKITGSGSVDLTDYYTKQEIESKGYLTTETDPTVPDWAKQPNKPVYTASEVGALPDTTKIPDVTGLATKTELTEGLATKADIFSLNGKVDKIEGKGLSTNDYTNEAVAQLAQLWKLDKAI</sequence>
<dbReference type="Proteomes" id="UP000644010">
    <property type="component" value="Unassembled WGS sequence"/>
</dbReference>
<protein>
    <submittedName>
        <fullName evidence="1">Uncharacterized protein</fullName>
    </submittedName>
</protein>
<dbReference type="RefSeq" id="WP_186960777.1">
    <property type="nucleotide sequence ID" value="NZ_JACOOI010000025.1"/>
</dbReference>